<evidence type="ECO:0000313" key="3">
    <source>
        <dbReference type="EMBL" id="ORX99935.1"/>
    </source>
</evidence>
<keyword evidence="2" id="KW-0732">Signal</keyword>
<dbReference type="EMBL" id="MCFE01000090">
    <property type="protein sequence ID" value="ORX99935.1"/>
    <property type="molecule type" value="Genomic_DNA"/>
</dbReference>
<feature type="compositionally biased region" description="Low complexity" evidence="1">
    <location>
        <begin position="91"/>
        <end position="154"/>
    </location>
</feature>
<evidence type="ECO:0000256" key="1">
    <source>
        <dbReference type="SAM" id="MobiDB-lite"/>
    </source>
</evidence>
<dbReference type="Proteomes" id="UP000193498">
    <property type="component" value="Unassembled WGS sequence"/>
</dbReference>
<reference evidence="3 4" key="1">
    <citation type="submission" date="2016-07" db="EMBL/GenBank/DDBJ databases">
        <title>Pervasive Adenine N6-methylation of Active Genes in Fungi.</title>
        <authorList>
            <consortium name="DOE Joint Genome Institute"/>
            <person name="Mondo S.J."/>
            <person name="Dannebaum R.O."/>
            <person name="Kuo R.C."/>
            <person name="Labutti K."/>
            <person name="Haridas S."/>
            <person name="Kuo A."/>
            <person name="Salamov A."/>
            <person name="Ahrendt S.R."/>
            <person name="Lipzen A."/>
            <person name="Sullivan W."/>
            <person name="Andreopoulos W.B."/>
            <person name="Clum A."/>
            <person name="Lindquist E."/>
            <person name="Daum C."/>
            <person name="Ramamoorthy G.K."/>
            <person name="Gryganskyi A."/>
            <person name="Culley D."/>
            <person name="Magnuson J.K."/>
            <person name="James T.Y."/>
            <person name="O'Malley M.A."/>
            <person name="Stajich J.E."/>
            <person name="Spatafora J.W."/>
            <person name="Visel A."/>
            <person name="Grigoriev I.V."/>
        </authorList>
    </citation>
    <scope>NUCLEOTIDE SEQUENCE [LARGE SCALE GENOMIC DNA]</scope>
    <source>
        <strain evidence="3 4">CBS 931.73</strain>
    </source>
</reference>
<protein>
    <recommendedName>
        <fullName evidence="5">Extracellular membrane protein CFEM domain-containing protein</fullName>
    </recommendedName>
</protein>
<sequence>MISGKLLLVSALVATAMAATTADHADARIKCTKEHNCGTDINCIARCYNVPNPSKEDIESTDACFADCKSHDNIAVLTQCRQACVNEHFQPTGAPTANPTTTSTSAKHTETSVSKTESDSKSSSATTSVSTSASSSHSSSHSSSSDSSTHSETPSPKPEDKDHKNSASSQAPLLSVISVAAVFAAVSTFL</sequence>
<feature type="chain" id="PRO_5012395266" description="Extracellular membrane protein CFEM domain-containing protein" evidence="2">
    <location>
        <begin position="19"/>
        <end position="190"/>
    </location>
</feature>
<dbReference type="AlphaFoldDB" id="A0A1Y1YPM7"/>
<organism evidence="3 4">
    <name type="scientific">Basidiobolus meristosporus CBS 931.73</name>
    <dbReference type="NCBI Taxonomy" id="1314790"/>
    <lineage>
        <taxon>Eukaryota</taxon>
        <taxon>Fungi</taxon>
        <taxon>Fungi incertae sedis</taxon>
        <taxon>Zoopagomycota</taxon>
        <taxon>Entomophthoromycotina</taxon>
        <taxon>Basidiobolomycetes</taxon>
        <taxon>Basidiobolales</taxon>
        <taxon>Basidiobolaceae</taxon>
        <taxon>Basidiobolus</taxon>
    </lineage>
</organism>
<accession>A0A1Y1YPM7</accession>
<dbReference type="InParanoid" id="A0A1Y1YPM7"/>
<feature type="region of interest" description="Disordered" evidence="1">
    <location>
        <begin position="90"/>
        <end position="171"/>
    </location>
</feature>
<evidence type="ECO:0008006" key="5">
    <source>
        <dbReference type="Google" id="ProtNLM"/>
    </source>
</evidence>
<dbReference type="OrthoDB" id="5597238at2759"/>
<keyword evidence="4" id="KW-1185">Reference proteome</keyword>
<comment type="caution">
    <text evidence="3">The sequence shown here is derived from an EMBL/GenBank/DDBJ whole genome shotgun (WGS) entry which is preliminary data.</text>
</comment>
<feature type="signal peptide" evidence="2">
    <location>
        <begin position="1"/>
        <end position="18"/>
    </location>
</feature>
<evidence type="ECO:0000256" key="2">
    <source>
        <dbReference type="SAM" id="SignalP"/>
    </source>
</evidence>
<proteinExistence type="predicted"/>
<name>A0A1Y1YPM7_9FUNG</name>
<evidence type="ECO:0000313" key="4">
    <source>
        <dbReference type="Proteomes" id="UP000193498"/>
    </source>
</evidence>
<gene>
    <name evidence="3" type="ORF">K493DRAFT_313030</name>
</gene>